<comment type="caution">
    <text evidence="1">The sequence shown here is derived from an EMBL/GenBank/DDBJ whole genome shotgun (WGS) entry which is preliminary data.</text>
</comment>
<dbReference type="Proteomes" id="UP001596337">
    <property type="component" value="Unassembled WGS sequence"/>
</dbReference>
<evidence type="ECO:0000313" key="1">
    <source>
        <dbReference type="EMBL" id="MFC6869197.1"/>
    </source>
</evidence>
<proteinExistence type="predicted"/>
<dbReference type="EMBL" id="JBHSXX010000001">
    <property type="protein sequence ID" value="MFC6869197.1"/>
    <property type="molecule type" value="Genomic_DNA"/>
</dbReference>
<keyword evidence="2" id="KW-1185">Reference proteome</keyword>
<protein>
    <recommendedName>
        <fullName evidence="3">DUF559 domain-containing protein</fullName>
    </recommendedName>
</protein>
<dbReference type="RefSeq" id="WP_345402902.1">
    <property type="nucleotide sequence ID" value="NZ_BAABLA010000112.1"/>
</dbReference>
<name>A0ABW2C3C8_9PSEU</name>
<accession>A0ABW2C3C8</accession>
<gene>
    <name evidence="1" type="ORF">ACFQGD_18820</name>
</gene>
<reference evidence="2" key="1">
    <citation type="journal article" date="2019" name="Int. J. Syst. Evol. Microbiol.">
        <title>The Global Catalogue of Microorganisms (GCM) 10K type strain sequencing project: providing services to taxonomists for standard genome sequencing and annotation.</title>
        <authorList>
            <consortium name="The Broad Institute Genomics Platform"/>
            <consortium name="The Broad Institute Genome Sequencing Center for Infectious Disease"/>
            <person name="Wu L."/>
            <person name="Ma J."/>
        </authorList>
    </citation>
    <scope>NUCLEOTIDE SEQUENCE [LARGE SCALE GENOMIC DNA]</scope>
    <source>
        <strain evidence="2">KCTC 32255</strain>
    </source>
</reference>
<evidence type="ECO:0008006" key="3">
    <source>
        <dbReference type="Google" id="ProtNLM"/>
    </source>
</evidence>
<organism evidence="1 2">
    <name type="scientific">Haloechinothrix salitolerans</name>
    <dbReference type="NCBI Taxonomy" id="926830"/>
    <lineage>
        <taxon>Bacteria</taxon>
        <taxon>Bacillati</taxon>
        <taxon>Actinomycetota</taxon>
        <taxon>Actinomycetes</taxon>
        <taxon>Pseudonocardiales</taxon>
        <taxon>Pseudonocardiaceae</taxon>
        <taxon>Haloechinothrix</taxon>
    </lineage>
</organism>
<evidence type="ECO:0000313" key="2">
    <source>
        <dbReference type="Proteomes" id="UP001596337"/>
    </source>
</evidence>
<sequence length="293" mass="32600">MSPFDVQCGVVTVAQALACMSRGQVRARVAAGRWQRPHHGVLVTHNGPLTWEQELWVCLLAAPPGSALAGPTAAQLDGLLGLESRRPWIVVPYGRRKPQRGGVVVLQSRHLGDDDVHPERSPRRTRIERSILDMSTNAVSAKAARVPVLAAVQQALTVPEKLRAALARRATCSHRALIAETIDDAEGGVHSLPEREFAQILRGRRLPAPVRQRRLRRPDGRYYLDADWDTYDLSVEIHGLPHLEIRNWDADLDRHNELSIDGRRLLQFASYAVRHHPGRVADQVERGLSRGGL</sequence>